<dbReference type="Pfam" id="PF00069">
    <property type="entry name" value="Pkinase"/>
    <property type="match status" value="1"/>
</dbReference>
<keyword evidence="6" id="KW-1133">Transmembrane helix</keyword>
<keyword evidence="1" id="KW-0808">Transferase</keyword>
<dbReference type="PROSITE" id="PS50011">
    <property type="entry name" value="PROTEIN_KINASE_DOM"/>
    <property type="match status" value="1"/>
</dbReference>
<name>A0A6I4TQT6_9SPHN</name>
<feature type="transmembrane region" description="Helical" evidence="6">
    <location>
        <begin position="360"/>
        <end position="384"/>
    </location>
</feature>
<feature type="domain" description="Protein kinase" evidence="7">
    <location>
        <begin position="76"/>
        <end position="355"/>
    </location>
</feature>
<comment type="caution">
    <text evidence="8">The sequence shown here is derived from an EMBL/GenBank/DDBJ whole genome shotgun (WGS) entry which is preliminary data.</text>
</comment>
<dbReference type="PROSITE" id="PS00107">
    <property type="entry name" value="PROTEIN_KINASE_ATP"/>
    <property type="match status" value="1"/>
</dbReference>
<dbReference type="EMBL" id="WTYJ01000001">
    <property type="protein sequence ID" value="MXO97461.1"/>
    <property type="molecule type" value="Genomic_DNA"/>
</dbReference>
<evidence type="ECO:0000256" key="4">
    <source>
        <dbReference type="ARBA" id="ARBA00022840"/>
    </source>
</evidence>
<dbReference type="Gene3D" id="1.10.510.10">
    <property type="entry name" value="Transferase(Phosphotransferase) domain 1"/>
    <property type="match status" value="1"/>
</dbReference>
<evidence type="ECO:0000313" key="8">
    <source>
        <dbReference type="EMBL" id="MXO97461.1"/>
    </source>
</evidence>
<evidence type="ECO:0000256" key="6">
    <source>
        <dbReference type="SAM" id="Phobius"/>
    </source>
</evidence>
<feature type="binding site" evidence="5">
    <location>
        <position position="107"/>
    </location>
    <ligand>
        <name>ATP</name>
        <dbReference type="ChEBI" id="CHEBI:30616"/>
    </ligand>
</feature>
<dbReference type="PANTHER" id="PTHR43289:SF34">
    <property type="entry name" value="SERINE_THREONINE-PROTEIN KINASE YBDM-RELATED"/>
    <property type="match status" value="1"/>
</dbReference>
<keyword evidence="6" id="KW-0472">Membrane</keyword>
<dbReference type="InterPro" id="IPR011990">
    <property type="entry name" value="TPR-like_helical_dom_sf"/>
</dbReference>
<protein>
    <submittedName>
        <fullName evidence="8">Protein kinase</fullName>
    </submittedName>
</protein>
<keyword evidence="4 5" id="KW-0067">ATP-binding</keyword>
<dbReference type="CDD" id="cd14014">
    <property type="entry name" value="STKc_PknB_like"/>
    <property type="match status" value="1"/>
</dbReference>
<evidence type="ECO:0000256" key="3">
    <source>
        <dbReference type="ARBA" id="ARBA00022777"/>
    </source>
</evidence>
<gene>
    <name evidence="8" type="ORF">GRI97_00475</name>
</gene>
<keyword evidence="3 8" id="KW-0418">Kinase</keyword>
<dbReference type="AlphaFoldDB" id="A0A6I4TQT6"/>
<evidence type="ECO:0000259" key="7">
    <source>
        <dbReference type="PROSITE" id="PS50011"/>
    </source>
</evidence>
<dbReference type="SUPFAM" id="SSF56112">
    <property type="entry name" value="Protein kinase-like (PK-like)"/>
    <property type="match status" value="1"/>
</dbReference>
<dbReference type="OrthoDB" id="9801841at2"/>
<evidence type="ECO:0000256" key="1">
    <source>
        <dbReference type="ARBA" id="ARBA00022679"/>
    </source>
</evidence>
<keyword evidence="2 5" id="KW-0547">Nucleotide-binding</keyword>
<dbReference type="InterPro" id="IPR011009">
    <property type="entry name" value="Kinase-like_dom_sf"/>
</dbReference>
<accession>A0A6I4TQT6</accession>
<evidence type="ECO:0000256" key="5">
    <source>
        <dbReference type="PROSITE-ProRule" id="PRU10141"/>
    </source>
</evidence>
<dbReference type="Gene3D" id="1.25.40.10">
    <property type="entry name" value="Tetratricopeptide repeat domain"/>
    <property type="match status" value="1"/>
</dbReference>
<dbReference type="RefSeq" id="WP_161389202.1">
    <property type="nucleotide sequence ID" value="NZ_JBHSCP010000001.1"/>
</dbReference>
<dbReference type="GO" id="GO:0005524">
    <property type="term" value="F:ATP binding"/>
    <property type="evidence" value="ECO:0007669"/>
    <property type="project" value="UniProtKB-UniRule"/>
</dbReference>
<evidence type="ECO:0000256" key="2">
    <source>
        <dbReference type="ARBA" id="ARBA00022741"/>
    </source>
</evidence>
<proteinExistence type="predicted"/>
<organism evidence="8 9">
    <name type="scientific">Croceibacterium xixiisoli</name>
    <dbReference type="NCBI Taxonomy" id="1476466"/>
    <lineage>
        <taxon>Bacteria</taxon>
        <taxon>Pseudomonadati</taxon>
        <taxon>Pseudomonadota</taxon>
        <taxon>Alphaproteobacteria</taxon>
        <taxon>Sphingomonadales</taxon>
        <taxon>Erythrobacteraceae</taxon>
        <taxon>Croceibacterium</taxon>
    </lineage>
</organism>
<dbReference type="Gene3D" id="3.30.200.20">
    <property type="entry name" value="Phosphorylase Kinase, domain 1"/>
    <property type="match status" value="1"/>
</dbReference>
<keyword evidence="6" id="KW-0812">Transmembrane</keyword>
<dbReference type="PANTHER" id="PTHR43289">
    <property type="entry name" value="MITOGEN-ACTIVATED PROTEIN KINASE KINASE KINASE 20-RELATED"/>
    <property type="match status" value="1"/>
</dbReference>
<evidence type="ECO:0000313" key="9">
    <source>
        <dbReference type="Proteomes" id="UP000469430"/>
    </source>
</evidence>
<keyword evidence="9" id="KW-1185">Reference proteome</keyword>
<dbReference type="InterPro" id="IPR000719">
    <property type="entry name" value="Prot_kinase_dom"/>
</dbReference>
<sequence>MTDIAVERDALRLFEQALEIPDHQRAGWIAEQCGADPALRARVETLLRAEASGSLRTGGAVDEIEEAPLPARIGAYRIIERIGRGGMGSVYRAERDQDDFRHKVAVKVIKPGLLSDRLVERFRAERQILAELSHPHIAQLFDGGETEDGSPYIVMEFLAGTTLRDWAIDQAPSRGERLAMFRQIASAVAFAHGHLIVHRDINPSNILVVDGRAKLIDFGIARPVELMRPDDGVMGARALVGEMAGVQDAPALQNLTLTPGYAAPERLTGADISTSVDIYSLGKLLAALFPDTGAGKGRGARGDEISAIIARASAEDPADRYPTADALIGDIDALLDGRPVSAMPQTKLYLVRRFVARNRLLVAASSTALALILVATGVTAWSWYRAEEAARQEARRFGELRSLAGFMIFDLEEQLARTVGNISARRALVERAQAYLLALAATENAAPDVKADAADGLIRLARVQGVPGSPNFGDNETARTNLLQAIRLLDDPAIGGGRQAAARAEALSSLAMILAHSDSDTAAAGERLQLALAGLADVPAGERGEAWFSAQRRTRHVELELALLAEDVEQLTRLADALDRDVTTRPVPATIKAADRMTAEFDHALADYYRGLVGYITDDLTGAVARENASVQRLQQLDRQLPNDPQLLFQLAWSAYTGHGAASSSPAMARDADNFLDIARSTIDRLVLLEPQDRSIRSFSANVRSAQAHALTDQGKFAEAIALQRTVIAQLETALGSDRKAPALNRLVIAHGMLAGFALRADDVKLACTHFANAQQLFEELVRRDKVLGFVEQRVRNVQANLELCRKGAPASALTPLVE</sequence>
<dbReference type="Proteomes" id="UP000469430">
    <property type="component" value="Unassembled WGS sequence"/>
</dbReference>
<reference evidence="8 9" key="1">
    <citation type="submission" date="2019-12" db="EMBL/GenBank/DDBJ databases">
        <title>Genomic-based taxomic classification of the family Erythrobacteraceae.</title>
        <authorList>
            <person name="Xu L."/>
        </authorList>
    </citation>
    <scope>NUCLEOTIDE SEQUENCE [LARGE SCALE GENOMIC DNA]</scope>
    <source>
        <strain evidence="8 9">S36</strain>
    </source>
</reference>
<dbReference type="GO" id="GO:0004674">
    <property type="term" value="F:protein serine/threonine kinase activity"/>
    <property type="evidence" value="ECO:0007669"/>
    <property type="project" value="TreeGrafter"/>
</dbReference>
<dbReference type="InterPro" id="IPR017441">
    <property type="entry name" value="Protein_kinase_ATP_BS"/>
</dbReference>